<name>A0A0D0DW98_9AGAM</name>
<sequence>MVPSLLFVHLSKCELPVVKVLVIGNPTTPYYHTGLAYFKLKYMFVSDYGLDLR</sequence>
<dbReference type="EMBL" id="KN825131">
    <property type="protein sequence ID" value="KIK94071.1"/>
    <property type="molecule type" value="Genomic_DNA"/>
</dbReference>
<reference evidence="1 2" key="1">
    <citation type="submission" date="2014-04" db="EMBL/GenBank/DDBJ databases">
        <authorList>
            <consortium name="DOE Joint Genome Institute"/>
            <person name="Kuo A."/>
            <person name="Kohler A."/>
            <person name="Jargeat P."/>
            <person name="Nagy L.G."/>
            <person name="Floudas D."/>
            <person name="Copeland A."/>
            <person name="Barry K.W."/>
            <person name="Cichocki N."/>
            <person name="Veneault-Fourrey C."/>
            <person name="LaButti K."/>
            <person name="Lindquist E.A."/>
            <person name="Lipzen A."/>
            <person name="Lundell T."/>
            <person name="Morin E."/>
            <person name="Murat C."/>
            <person name="Sun H."/>
            <person name="Tunlid A."/>
            <person name="Henrissat B."/>
            <person name="Grigoriev I.V."/>
            <person name="Hibbett D.S."/>
            <person name="Martin F."/>
            <person name="Nordberg H.P."/>
            <person name="Cantor M.N."/>
            <person name="Hua S.X."/>
        </authorList>
    </citation>
    <scope>NUCLEOTIDE SEQUENCE [LARGE SCALE GENOMIC DNA]</scope>
    <source>
        <strain evidence="1 2">Ve08.2h10</strain>
    </source>
</reference>
<dbReference type="AlphaFoldDB" id="A0A0D0DW98"/>
<keyword evidence="2" id="KW-1185">Reference proteome</keyword>
<feature type="non-terminal residue" evidence="1">
    <location>
        <position position="1"/>
    </location>
</feature>
<gene>
    <name evidence="1" type="ORF">PAXRUDRAFT_828353</name>
</gene>
<proteinExistence type="predicted"/>
<dbReference type="Proteomes" id="UP000054538">
    <property type="component" value="Unassembled WGS sequence"/>
</dbReference>
<accession>A0A0D0DW98</accession>
<dbReference type="InParanoid" id="A0A0D0DW98"/>
<protein>
    <submittedName>
        <fullName evidence="1">Unplaced genomic scaffold scaffold_309, whole genome shotgun sequence</fullName>
    </submittedName>
</protein>
<evidence type="ECO:0000313" key="1">
    <source>
        <dbReference type="EMBL" id="KIK94071.1"/>
    </source>
</evidence>
<organism evidence="1 2">
    <name type="scientific">Paxillus rubicundulus Ve08.2h10</name>
    <dbReference type="NCBI Taxonomy" id="930991"/>
    <lineage>
        <taxon>Eukaryota</taxon>
        <taxon>Fungi</taxon>
        <taxon>Dikarya</taxon>
        <taxon>Basidiomycota</taxon>
        <taxon>Agaricomycotina</taxon>
        <taxon>Agaricomycetes</taxon>
        <taxon>Agaricomycetidae</taxon>
        <taxon>Boletales</taxon>
        <taxon>Paxilineae</taxon>
        <taxon>Paxillaceae</taxon>
        <taxon>Paxillus</taxon>
    </lineage>
</organism>
<evidence type="ECO:0000313" key="2">
    <source>
        <dbReference type="Proteomes" id="UP000054538"/>
    </source>
</evidence>
<reference evidence="2" key="2">
    <citation type="submission" date="2015-01" db="EMBL/GenBank/DDBJ databases">
        <title>Evolutionary Origins and Diversification of the Mycorrhizal Mutualists.</title>
        <authorList>
            <consortium name="DOE Joint Genome Institute"/>
            <consortium name="Mycorrhizal Genomics Consortium"/>
            <person name="Kohler A."/>
            <person name="Kuo A."/>
            <person name="Nagy L.G."/>
            <person name="Floudas D."/>
            <person name="Copeland A."/>
            <person name="Barry K.W."/>
            <person name="Cichocki N."/>
            <person name="Veneault-Fourrey C."/>
            <person name="LaButti K."/>
            <person name="Lindquist E.A."/>
            <person name="Lipzen A."/>
            <person name="Lundell T."/>
            <person name="Morin E."/>
            <person name="Murat C."/>
            <person name="Riley R."/>
            <person name="Ohm R."/>
            <person name="Sun H."/>
            <person name="Tunlid A."/>
            <person name="Henrissat B."/>
            <person name="Grigoriev I.V."/>
            <person name="Hibbett D.S."/>
            <person name="Martin F."/>
        </authorList>
    </citation>
    <scope>NUCLEOTIDE SEQUENCE [LARGE SCALE GENOMIC DNA]</scope>
    <source>
        <strain evidence="2">Ve08.2h10</strain>
    </source>
</reference>
<dbReference type="HOGENOM" id="CLU_3125529_0_0_1"/>